<dbReference type="EMBL" id="KE345004">
    <property type="protein sequence ID" value="EXB89249.1"/>
    <property type="molecule type" value="Genomic_DNA"/>
</dbReference>
<keyword evidence="2" id="KW-1133">Transmembrane helix</keyword>
<name>W9S567_9ROSA</name>
<feature type="region of interest" description="Disordered" evidence="1">
    <location>
        <begin position="95"/>
        <end position="117"/>
    </location>
</feature>
<evidence type="ECO:0000256" key="2">
    <source>
        <dbReference type="SAM" id="Phobius"/>
    </source>
</evidence>
<keyword evidence="4" id="KW-1185">Reference proteome</keyword>
<dbReference type="AlphaFoldDB" id="W9S567"/>
<proteinExistence type="predicted"/>
<evidence type="ECO:0000313" key="4">
    <source>
        <dbReference type="Proteomes" id="UP000030645"/>
    </source>
</evidence>
<evidence type="ECO:0000256" key="1">
    <source>
        <dbReference type="SAM" id="MobiDB-lite"/>
    </source>
</evidence>
<evidence type="ECO:0000313" key="3">
    <source>
        <dbReference type="EMBL" id="EXB89249.1"/>
    </source>
</evidence>
<gene>
    <name evidence="3" type="ORF">L484_006803</name>
</gene>
<accession>W9S567</accession>
<protein>
    <submittedName>
        <fullName evidence="3">Uncharacterized protein</fullName>
    </submittedName>
</protein>
<feature type="transmembrane region" description="Helical" evidence="2">
    <location>
        <begin position="12"/>
        <end position="30"/>
    </location>
</feature>
<dbReference type="Proteomes" id="UP000030645">
    <property type="component" value="Unassembled WGS sequence"/>
</dbReference>
<organism evidence="3 4">
    <name type="scientific">Morus notabilis</name>
    <dbReference type="NCBI Taxonomy" id="981085"/>
    <lineage>
        <taxon>Eukaryota</taxon>
        <taxon>Viridiplantae</taxon>
        <taxon>Streptophyta</taxon>
        <taxon>Embryophyta</taxon>
        <taxon>Tracheophyta</taxon>
        <taxon>Spermatophyta</taxon>
        <taxon>Magnoliopsida</taxon>
        <taxon>eudicotyledons</taxon>
        <taxon>Gunneridae</taxon>
        <taxon>Pentapetalae</taxon>
        <taxon>rosids</taxon>
        <taxon>fabids</taxon>
        <taxon>Rosales</taxon>
        <taxon>Moraceae</taxon>
        <taxon>Moreae</taxon>
        <taxon>Morus</taxon>
    </lineage>
</organism>
<reference evidence="4" key="1">
    <citation type="submission" date="2013-01" db="EMBL/GenBank/DDBJ databases">
        <title>Draft Genome Sequence of a Mulberry Tree, Morus notabilis C.K. Schneid.</title>
        <authorList>
            <person name="He N."/>
            <person name="Zhao S."/>
        </authorList>
    </citation>
    <scope>NUCLEOTIDE SEQUENCE</scope>
</reference>
<keyword evidence="2" id="KW-0472">Membrane</keyword>
<sequence>MKSQLGISYGQYNYTISVVMIFLLMVSFGMQVKASRPLIIHHHVKLSKTSSSHRLKIAKAYSGPSNKGIGHAIMHDNVLPINYASKRLKITQAYSGPSRRGVGHGLSHLLRNRSSTP</sequence>
<keyword evidence="2" id="KW-0812">Transmembrane</keyword>